<keyword evidence="3" id="KW-1185">Reference proteome</keyword>
<feature type="region of interest" description="Disordered" evidence="1">
    <location>
        <begin position="161"/>
        <end position="192"/>
    </location>
</feature>
<dbReference type="KEGG" id="qsa:O6P43_008603"/>
<dbReference type="EMBL" id="JARAOO010000004">
    <property type="protein sequence ID" value="KAJ7970411.1"/>
    <property type="molecule type" value="Genomic_DNA"/>
</dbReference>
<evidence type="ECO:0000313" key="2">
    <source>
        <dbReference type="EMBL" id="KAJ7970411.1"/>
    </source>
</evidence>
<evidence type="ECO:0000313" key="3">
    <source>
        <dbReference type="Proteomes" id="UP001163823"/>
    </source>
</evidence>
<sequence>MDDIQILMPHGQFRLALYRRPTWTLFFHIFGRHPKDAFATAFAVRLLQPKALNIPQNPFPFRTFRRLVPLTTSLCSFEAETIAVACGPLRLCLVFMSLNSISVGNLVIPNKNKFHRNFVGDMTFLSVVLERVDAVKSSLKNSKNLSSPSLDEELEVCTLEKSSQRAESPYIGRSQRERASSASYGSTSSIKK</sequence>
<feature type="compositionally biased region" description="Low complexity" evidence="1">
    <location>
        <begin position="180"/>
        <end position="192"/>
    </location>
</feature>
<reference evidence="2" key="1">
    <citation type="journal article" date="2023" name="Science">
        <title>Elucidation of the pathway for biosynthesis of saponin adjuvants from the soapbark tree.</title>
        <authorList>
            <person name="Reed J."/>
            <person name="Orme A."/>
            <person name="El-Demerdash A."/>
            <person name="Owen C."/>
            <person name="Martin L.B.B."/>
            <person name="Misra R.C."/>
            <person name="Kikuchi S."/>
            <person name="Rejzek M."/>
            <person name="Martin A.C."/>
            <person name="Harkess A."/>
            <person name="Leebens-Mack J."/>
            <person name="Louveau T."/>
            <person name="Stephenson M.J."/>
            <person name="Osbourn A."/>
        </authorList>
    </citation>
    <scope>NUCLEOTIDE SEQUENCE</scope>
    <source>
        <strain evidence="2">S10</strain>
    </source>
</reference>
<proteinExistence type="predicted"/>
<dbReference type="AlphaFoldDB" id="A0AAD7M7Q3"/>
<protein>
    <submittedName>
        <fullName evidence="2">Uncharacterized protein</fullName>
    </submittedName>
</protein>
<dbReference type="Proteomes" id="UP001163823">
    <property type="component" value="Chromosome 4"/>
</dbReference>
<gene>
    <name evidence="2" type="ORF">O6P43_008603</name>
</gene>
<accession>A0AAD7M7Q3</accession>
<comment type="caution">
    <text evidence="2">The sequence shown here is derived from an EMBL/GenBank/DDBJ whole genome shotgun (WGS) entry which is preliminary data.</text>
</comment>
<name>A0AAD7M7Q3_QUISA</name>
<organism evidence="2 3">
    <name type="scientific">Quillaja saponaria</name>
    <name type="common">Soap bark tree</name>
    <dbReference type="NCBI Taxonomy" id="32244"/>
    <lineage>
        <taxon>Eukaryota</taxon>
        <taxon>Viridiplantae</taxon>
        <taxon>Streptophyta</taxon>
        <taxon>Embryophyta</taxon>
        <taxon>Tracheophyta</taxon>
        <taxon>Spermatophyta</taxon>
        <taxon>Magnoliopsida</taxon>
        <taxon>eudicotyledons</taxon>
        <taxon>Gunneridae</taxon>
        <taxon>Pentapetalae</taxon>
        <taxon>rosids</taxon>
        <taxon>fabids</taxon>
        <taxon>Fabales</taxon>
        <taxon>Quillajaceae</taxon>
        <taxon>Quillaja</taxon>
    </lineage>
</organism>
<evidence type="ECO:0000256" key="1">
    <source>
        <dbReference type="SAM" id="MobiDB-lite"/>
    </source>
</evidence>